<reference evidence="2" key="2">
    <citation type="journal article" date="2015" name="Data Brief">
        <title>Shoot transcriptome of the giant reed, Arundo donax.</title>
        <authorList>
            <person name="Barrero R.A."/>
            <person name="Guerrero F.D."/>
            <person name="Moolhuijzen P."/>
            <person name="Goolsby J.A."/>
            <person name="Tidwell J."/>
            <person name="Bellgard S.E."/>
            <person name="Bellgard M.I."/>
        </authorList>
    </citation>
    <scope>NUCLEOTIDE SEQUENCE</scope>
    <source>
        <tissue evidence="2">Shoot tissue taken approximately 20 cm above the soil surface</tissue>
    </source>
</reference>
<evidence type="ECO:0000256" key="1">
    <source>
        <dbReference type="SAM" id="SignalP"/>
    </source>
</evidence>
<dbReference type="EMBL" id="GBRH01271806">
    <property type="protein sequence ID" value="JAD26089.1"/>
    <property type="molecule type" value="Transcribed_RNA"/>
</dbReference>
<dbReference type="AlphaFoldDB" id="A0A0A8YI25"/>
<feature type="signal peptide" evidence="1">
    <location>
        <begin position="1"/>
        <end position="28"/>
    </location>
</feature>
<evidence type="ECO:0000313" key="2">
    <source>
        <dbReference type="EMBL" id="JAD26089.1"/>
    </source>
</evidence>
<feature type="chain" id="PRO_5002042158" evidence="1">
    <location>
        <begin position="29"/>
        <end position="62"/>
    </location>
</feature>
<sequence>MESSSDFCGLKLILILSVLLWTHSPTIWNLDVAYSSNQTPHKVGNDAKSEEHVLRTYIPILN</sequence>
<accession>A0A0A8YI25</accession>
<reference evidence="2" key="1">
    <citation type="submission" date="2014-09" db="EMBL/GenBank/DDBJ databases">
        <authorList>
            <person name="Magalhaes I.L.F."/>
            <person name="Oliveira U."/>
            <person name="Santos F.R."/>
            <person name="Vidigal T.H.D.A."/>
            <person name="Brescovit A.D."/>
            <person name="Santos A.J."/>
        </authorList>
    </citation>
    <scope>NUCLEOTIDE SEQUENCE</scope>
    <source>
        <tissue evidence="2">Shoot tissue taken approximately 20 cm above the soil surface</tissue>
    </source>
</reference>
<keyword evidence="1" id="KW-0732">Signal</keyword>
<name>A0A0A8YI25_ARUDO</name>
<organism evidence="2">
    <name type="scientific">Arundo donax</name>
    <name type="common">Giant reed</name>
    <name type="synonym">Donax arundinaceus</name>
    <dbReference type="NCBI Taxonomy" id="35708"/>
    <lineage>
        <taxon>Eukaryota</taxon>
        <taxon>Viridiplantae</taxon>
        <taxon>Streptophyta</taxon>
        <taxon>Embryophyta</taxon>
        <taxon>Tracheophyta</taxon>
        <taxon>Spermatophyta</taxon>
        <taxon>Magnoliopsida</taxon>
        <taxon>Liliopsida</taxon>
        <taxon>Poales</taxon>
        <taxon>Poaceae</taxon>
        <taxon>PACMAD clade</taxon>
        <taxon>Arundinoideae</taxon>
        <taxon>Arundineae</taxon>
        <taxon>Arundo</taxon>
    </lineage>
</organism>
<proteinExistence type="predicted"/>
<protein>
    <submittedName>
        <fullName evidence="2">Uncharacterized protein</fullName>
    </submittedName>
</protein>